<reference evidence="7 8" key="1">
    <citation type="journal article" date="2007" name="Science">
        <title>The Chlamydomonas genome reveals the evolution of key animal and plant functions.</title>
        <authorList>
            <person name="Merchant S.S."/>
            <person name="Prochnik S.E."/>
            <person name="Vallon O."/>
            <person name="Harris E.H."/>
            <person name="Karpowicz S.J."/>
            <person name="Witman G.B."/>
            <person name="Terry A."/>
            <person name="Salamov A."/>
            <person name="Fritz-Laylin L.K."/>
            <person name="Marechal-Drouard L."/>
            <person name="Marshall W.F."/>
            <person name="Qu L.H."/>
            <person name="Nelson D.R."/>
            <person name="Sanderfoot A.A."/>
            <person name="Spalding M.H."/>
            <person name="Kapitonov V.V."/>
            <person name="Ren Q."/>
            <person name="Ferris P."/>
            <person name="Lindquist E."/>
            <person name="Shapiro H."/>
            <person name="Lucas S.M."/>
            <person name="Grimwood J."/>
            <person name="Schmutz J."/>
            <person name="Cardol P."/>
            <person name="Cerutti H."/>
            <person name="Chanfreau G."/>
            <person name="Chen C.L."/>
            <person name="Cognat V."/>
            <person name="Croft M.T."/>
            <person name="Dent R."/>
            <person name="Dutcher S."/>
            <person name="Fernandez E."/>
            <person name="Fukuzawa H."/>
            <person name="Gonzalez-Ballester D."/>
            <person name="Gonzalez-Halphen D."/>
            <person name="Hallmann A."/>
            <person name="Hanikenne M."/>
            <person name="Hippler M."/>
            <person name="Inwood W."/>
            <person name="Jabbari K."/>
            <person name="Kalanon M."/>
            <person name="Kuras R."/>
            <person name="Lefebvre P.A."/>
            <person name="Lemaire S.D."/>
            <person name="Lobanov A.V."/>
            <person name="Lohr M."/>
            <person name="Manuell A."/>
            <person name="Meier I."/>
            <person name="Mets L."/>
            <person name="Mittag M."/>
            <person name="Mittelmeier T."/>
            <person name="Moroney J.V."/>
            <person name="Moseley J."/>
            <person name="Napoli C."/>
            <person name="Nedelcu A.M."/>
            <person name="Niyogi K."/>
            <person name="Novoselov S.V."/>
            <person name="Paulsen I.T."/>
            <person name="Pazour G."/>
            <person name="Purton S."/>
            <person name="Ral J.P."/>
            <person name="Riano-Pachon D.M."/>
            <person name="Riekhof W."/>
            <person name="Rymarquis L."/>
            <person name="Schroda M."/>
            <person name="Stern D."/>
            <person name="Umen J."/>
            <person name="Willows R."/>
            <person name="Wilson N."/>
            <person name="Zimmer S.L."/>
            <person name="Allmer J."/>
            <person name="Balk J."/>
            <person name="Bisova K."/>
            <person name="Chen C.J."/>
            <person name="Elias M."/>
            <person name="Gendler K."/>
            <person name="Hauser C."/>
            <person name="Lamb M.R."/>
            <person name="Ledford H."/>
            <person name="Long J.C."/>
            <person name="Minagawa J."/>
            <person name="Page M.D."/>
            <person name="Pan J."/>
            <person name="Pootakham W."/>
            <person name="Roje S."/>
            <person name="Rose A."/>
            <person name="Stahlberg E."/>
            <person name="Terauchi A.M."/>
            <person name="Yang P."/>
            <person name="Ball S."/>
            <person name="Bowler C."/>
            <person name="Dieckmann C.L."/>
            <person name="Gladyshev V.N."/>
            <person name="Green P."/>
            <person name="Jorgensen R."/>
            <person name="Mayfield S."/>
            <person name="Mueller-Roeber B."/>
            <person name="Rajamani S."/>
            <person name="Sayre R.T."/>
            <person name="Brokstein P."/>
            <person name="Dubchak I."/>
            <person name="Goodstein D."/>
            <person name="Hornick L."/>
            <person name="Huang Y.W."/>
            <person name="Jhaveri J."/>
            <person name="Luo Y."/>
            <person name="Martinez D."/>
            <person name="Ngau W.C."/>
            <person name="Otillar B."/>
            <person name="Poliakov A."/>
            <person name="Porter A."/>
            <person name="Szajkowski L."/>
            <person name="Werner G."/>
            <person name="Zhou K."/>
            <person name="Grigoriev I.V."/>
            <person name="Rokhsar D.S."/>
            <person name="Grossman A.R."/>
        </authorList>
    </citation>
    <scope>NUCLEOTIDE SEQUENCE [LARGE SCALE GENOMIC DNA]</scope>
    <source>
        <strain evidence="8">CC-503</strain>
    </source>
</reference>
<accession>A0A2K3DDM3</accession>
<dbReference type="InterPro" id="IPR057661">
    <property type="entry name" value="RsdA/BaiN/AoA(So)_Rossmann"/>
</dbReference>
<dbReference type="PANTHER" id="PTHR42887:SF2">
    <property type="entry name" value="OS12G0638800 PROTEIN"/>
    <property type="match status" value="1"/>
</dbReference>
<dbReference type="InterPro" id="IPR023166">
    <property type="entry name" value="BaiN-like_dom_sf"/>
</dbReference>
<keyword evidence="8" id="KW-1185">Reference proteome</keyword>
<feature type="compositionally biased region" description="Low complexity" evidence="4">
    <location>
        <begin position="268"/>
        <end position="277"/>
    </location>
</feature>
<gene>
    <name evidence="7" type="ORF">CHLRE_09g389400v5</name>
</gene>
<dbReference type="OrthoDB" id="9930022at2759"/>
<dbReference type="AlphaFoldDB" id="A0A2K3DDM3"/>
<evidence type="ECO:0000256" key="4">
    <source>
        <dbReference type="SAM" id="MobiDB-lite"/>
    </source>
</evidence>
<dbReference type="Gene3D" id="1.10.8.260">
    <property type="entry name" value="HI0933 insert domain-like"/>
    <property type="match status" value="1"/>
</dbReference>
<keyword evidence="2" id="KW-0285">Flavoprotein</keyword>
<dbReference type="Gene3D" id="2.40.30.10">
    <property type="entry name" value="Translation factors"/>
    <property type="match status" value="1"/>
</dbReference>
<dbReference type="InterPro" id="IPR055178">
    <property type="entry name" value="RsdA/BaiN/AoA(So)-like_dom"/>
</dbReference>
<evidence type="ECO:0008006" key="9">
    <source>
        <dbReference type="Google" id="ProtNLM"/>
    </source>
</evidence>
<evidence type="ECO:0000256" key="1">
    <source>
        <dbReference type="ARBA" id="ARBA00001974"/>
    </source>
</evidence>
<dbReference type="Pfam" id="PF03486">
    <property type="entry name" value="HI0933_like"/>
    <property type="match status" value="2"/>
</dbReference>
<feature type="domain" description="RsdA/BaiN/AoA(So)-like insert" evidence="6">
    <location>
        <begin position="333"/>
        <end position="402"/>
    </location>
</feature>
<dbReference type="InterPro" id="IPR004792">
    <property type="entry name" value="BaiN-like"/>
</dbReference>
<keyword evidence="3" id="KW-0274">FAD</keyword>
<dbReference type="EMBL" id="CM008970">
    <property type="protein sequence ID" value="PNW78626.1"/>
    <property type="molecule type" value="Genomic_DNA"/>
</dbReference>
<name>A0A2K3DDM3_CHLRE</name>
<evidence type="ECO:0000256" key="3">
    <source>
        <dbReference type="ARBA" id="ARBA00022827"/>
    </source>
</evidence>
<dbReference type="Gramene" id="PNW78626">
    <property type="protein sequence ID" value="PNW78626"/>
    <property type="gene ID" value="CHLRE_09g389400v5"/>
</dbReference>
<evidence type="ECO:0000313" key="8">
    <source>
        <dbReference type="Proteomes" id="UP000006906"/>
    </source>
</evidence>
<feature type="region of interest" description="Disordered" evidence="4">
    <location>
        <begin position="249"/>
        <end position="283"/>
    </location>
</feature>
<dbReference type="InterPro" id="IPR036188">
    <property type="entry name" value="FAD/NAD-bd_sf"/>
</dbReference>
<dbReference type="Gene3D" id="3.50.50.60">
    <property type="entry name" value="FAD/NAD(P)-binding domain"/>
    <property type="match status" value="2"/>
</dbReference>
<evidence type="ECO:0000259" key="5">
    <source>
        <dbReference type="Pfam" id="PF03486"/>
    </source>
</evidence>
<dbReference type="Proteomes" id="UP000006906">
    <property type="component" value="Chromosome 9"/>
</dbReference>
<dbReference type="ExpressionAtlas" id="A0A2K3DDM3">
    <property type="expression patterns" value="baseline and differential"/>
</dbReference>
<feature type="domain" description="RsdA/BaiN/AoA(So)-like Rossmann fold-like" evidence="5">
    <location>
        <begin position="39"/>
        <end position="194"/>
    </location>
</feature>
<dbReference type="InParanoid" id="A0A2K3DDM3"/>
<dbReference type="PANTHER" id="PTHR42887">
    <property type="entry name" value="OS12G0638800 PROTEIN"/>
    <property type="match status" value="1"/>
</dbReference>
<dbReference type="SUPFAM" id="SSF160996">
    <property type="entry name" value="HI0933 insert domain-like"/>
    <property type="match status" value="1"/>
</dbReference>
<dbReference type="OMA" id="INCATME"/>
<sequence length="599" mass="61944">MAWCRLRPVPSSVRGVSATTLAHSASPDSPGQASTNPVHVTIVGGGAAGLTAAFFAAEHGAKVTVLERTREAGKKILMSGGSRCNVLPLEVDLATDYFSDSAPSAVRAVFASWNLDLCKAWLEDPYWGVGVDMTLEEETKKWFPTSNSSKEVRDRLVAACEARGVQFIYNASVEGFVQLQDQQPQHQHQQHQQQLPLDAPAMGAAAAAQAAAAAAAAGPDGADVTAAADRCASGAEAGTSEPGAVGTEVAAAAAAPKRSKKGKGKGQGAVAAAAGDAQPPPPTKWLCRLRDGTEHITDKLIVATGGLSFPAVGTDGTGHRLLARLGHSLRPSYAALTPLVGKHPAGQQLAGVSMYDIELSVQLPGAKKPRVSERTALLFTHKGYSGPAVLDLSHHAVKALTSAPPSAAPASVPAAAEAPAAGGAGGSAGAYLGAGLPSLRVNWTHEPAAVWDERLRAGSTALVPNQLQRHGLKERLAEALAAELGLTARRVCDLRKQERAALVAALTAYELQYTGHEGYKKAEVTGGGVPLEEINCATMESRMLPGLFLCGECVDVFGRIGGFNFYWAWVSGRLAGVGAAQGGLHPQRRAKKQAAAAVA</sequence>
<dbReference type="STRING" id="3055.A0A2K3DDM3"/>
<feature type="domain" description="RsdA/BaiN/AoA(So)-like Rossmann fold-like" evidence="5">
    <location>
        <begin position="290"/>
        <end position="576"/>
    </location>
</feature>
<evidence type="ECO:0000259" key="6">
    <source>
        <dbReference type="Pfam" id="PF22780"/>
    </source>
</evidence>
<dbReference type="KEGG" id="cre:CHLRE_09g389400v5"/>
<evidence type="ECO:0000313" key="7">
    <source>
        <dbReference type="EMBL" id="PNW78626.1"/>
    </source>
</evidence>
<dbReference type="GeneID" id="5720050"/>
<feature type="region of interest" description="Disordered" evidence="4">
    <location>
        <begin position="180"/>
        <end position="201"/>
    </location>
</feature>
<dbReference type="SUPFAM" id="SSF51905">
    <property type="entry name" value="FAD/NAD(P)-binding domain"/>
    <property type="match status" value="1"/>
</dbReference>
<dbReference type="PRINTS" id="PR00411">
    <property type="entry name" value="PNDRDTASEI"/>
</dbReference>
<protein>
    <recommendedName>
        <fullName evidence="9">FAD-dependent oxidoreductase 2 FAD binding domain-containing protein</fullName>
    </recommendedName>
</protein>
<proteinExistence type="predicted"/>
<dbReference type="Pfam" id="PF22780">
    <property type="entry name" value="HI0933_like_1st"/>
    <property type="match status" value="1"/>
</dbReference>
<comment type="cofactor">
    <cofactor evidence="1">
        <name>FAD</name>
        <dbReference type="ChEBI" id="CHEBI:57692"/>
    </cofactor>
</comment>
<dbReference type="RefSeq" id="XP_042921024.1">
    <property type="nucleotide sequence ID" value="XM_043065507.1"/>
</dbReference>
<organism evidence="7 8">
    <name type="scientific">Chlamydomonas reinhardtii</name>
    <name type="common">Chlamydomonas smithii</name>
    <dbReference type="NCBI Taxonomy" id="3055"/>
    <lineage>
        <taxon>Eukaryota</taxon>
        <taxon>Viridiplantae</taxon>
        <taxon>Chlorophyta</taxon>
        <taxon>core chlorophytes</taxon>
        <taxon>Chlorophyceae</taxon>
        <taxon>CS clade</taxon>
        <taxon>Chlamydomonadales</taxon>
        <taxon>Chlamydomonadaceae</taxon>
        <taxon>Chlamydomonas</taxon>
    </lineage>
</organism>
<evidence type="ECO:0000256" key="2">
    <source>
        <dbReference type="ARBA" id="ARBA00022630"/>
    </source>
</evidence>